<feature type="compositionally biased region" description="Basic and acidic residues" evidence="1">
    <location>
        <begin position="8"/>
        <end position="20"/>
    </location>
</feature>
<evidence type="ECO:0000256" key="1">
    <source>
        <dbReference type="SAM" id="MobiDB-lite"/>
    </source>
</evidence>
<organism evidence="2 3">
    <name type="scientific">Paenarthrobacter histidinolovorans</name>
    <dbReference type="NCBI Taxonomy" id="43664"/>
    <lineage>
        <taxon>Bacteria</taxon>
        <taxon>Bacillati</taxon>
        <taxon>Actinomycetota</taxon>
        <taxon>Actinomycetes</taxon>
        <taxon>Micrococcales</taxon>
        <taxon>Micrococcaceae</taxon>
        <taxon>Paenarthrobacter</taxon>
    </lineage>
</organism>
<evidence type="ECO:0000313" key="3">
    <source>
        <dbReference type="Proteomes" id="UP001620520"/>
    </source>
</evidence>
<gene>
    <name evidence="2" type="ORF">ABIA52_000080</name>
</gene>
<feature type="region of interest" description="Disordered" evidence="1">
    <location>
        <begin position="1"/>
        <end position="28"/>
    </location>
</feature>
<dbReference type="Proteomes" id="UP001620520">
    <property type="component" value="Unassembled WGS sequence"/>
</dbReference>
<sequence>MSGALRRRALDPTAGHEVDAQRGASPRRFARYAAQTTNVEESRFSVAPYPRPETVSLPKPAGATRDEAVLWAEAETEVQKKLSTDEYIQHRISLTERKMGDRSIWDASLWDASFQIDLKKS</sequence>
<protein>
    <submittedName>
        <fullName evidence="2">Uncharacterized protein</fullName>
    </submittedName>
</protein>
<name>A0ABW8N4D8_9MICC</name>
<accession>A0ABW8N4D8</accession>
<keyword evidence="3" id="KW-1185">Reference proteome</keyword>
<comment type="caution">
    <text evidence="2">The sequence shown here is derived from an EMBL/GenBank/DDBJ whole genome shotgun (WGS) entry which is preliminary data.</text>
</comment>
<dbReference type="EMBL" id="JBIYEW010000002">
    <property type="protein sequence ID" value="MFK4637191.1"/>
    <property type="molecule type" value="Genomic_DNA"/>
</dbReference>
<reference evidence="2 3" key="1">
    <citation type="submission" date="2024-10" db="EMBL/GenBank/DDBJ databases">
        <title>Novel secondary metabolite-producing bacteria for plant disease control.</title>
        <authorList>
            <person name="Chevrette M."/>
        </authorList>
    </citation>
    <scope>NUCLEOTIDE SEQUENCE [LARGE SCALE GENOMIC DNA]</scope>
    <source>
        <strain evidence="2 3">J30 TE3557</strain>
    </source>
</reference>
<proteinExistence type="predicted"/>
<evidence type="ECO:0000313" key="2">
    <source>
        <dbReference type="EMBL" id="MFK4637191.1"/>
    </source>
</evidence>